<keyword evidence="4" id="KW-1185">Reference proteome</keyword>
<dbReference type="InterPro" id="IPR051799">
    <property type="entry name" value="NADH_flavin_oxidoreductase"/>
</dbReference>
<evidence type="ECO:0000313" key="4">
    <source>
        <dbReference type="Proteomes" id="UP000621454"/>
    </source>
</evidence>
<reference evidence="3" key="1">
    <citation type="journal article" date="2014" name="Int. J. Syst. Evol. Microbiol.">
        <title>Complete genome sequence of Corynebacterium casei LMG S-19264T (=DSM 44701T), isolated from a smear-ripened cheese.</title>
        <authorList>
            <consortium name="US DOE Joint Genome Institute (JGI-PGF)"/>
            <person name="Walter F."/>
            <person name="Albersmeier A."/>
            <person name="Kalinowski J."/>
            <person name="Ruckert C."/>
        </authorList>
    </citation>
    <scope>NUCLEOTIDE SEQUENCE</scope>
    <source>
        <strain evidence="3">CGMCC 1.12827</strain>
    </source>
</reference>
<organism evidence="3 4">
    <name type="scientific">Gordonia jinhuaensis</name>
    <dbReference type="NCBI Taxonomy" id="1517702"/>
    <lineage>
        <taxon>Bacteria</taxon>
        <taxon>Bacillati</taxon>
        <taxon>Actinomycetota</taxon>
        <taxon>Actinomycetes</taxon>
        <taxon>Mycobacteriales</taxon>
        <taxon>Gordoniaceae</taxon>
        <taxon>Gordonia</taxon>
    </lineage>
</organism>
<dbReference type="Proteomes" id="UP000621454">
    <property type="component" value="Unassembled WGS sequence"/>
</dbReference>
<protein>
    <recommendedName>
        <fullName evidence="5">NADH:flavin oxidoreductase / NADH oxidase family protein</fullName>
    </recommendedName>
</protein>
<dbReference type="EMBL" id="BMGC01000014">
    <property type="protein sequence ID" value="GGB33554.1"/>
    <property type="molecule type" value="Genomic_DNA"/>
</dbReference>
<dbReference type="Gene3D" id="3.20.20.70">
    <property type="entry name" value="Aldolase class I"/>
    <property type="match status" value="1"/>
</dbReference>
<evidence type="ECO:0000313" key="3">
    <source>
        <dbReference type="EMBL" id="GGB33554.1"/>
    </source>
</evidence>
<keyword evidence="2" id="KW-0560">Oxidoreductase</keyword>
<evidence type="ECO:0000256" key="1">
    <source>
        <dbReference type="ARBA" id="ARBA00022630"/>
    </source>
</evidence>
<dbReference type="GO" id="GO:0016491">
    <property type="term" value="F:oxidoreductase activity"/>
    <property type="evidence" value="ECO:0007669"/>
    <property type="project" value="UniProtKB-KW"/>
</dbReference>
<keyword evidence="1" id="KW-0285">Flavoprotein</keyword>
<evidence type="ECO:0000256" key="2">
    <source>
        <dbReference type="ARBA" id="ARBA00023002"/>
    </source>
</evidence>
<name>A0A916T7N2_9ACTN</name>
<dbReference type="AlphaFoldDB" id="A0A916T7N2"/>
<comment type="caution">
    <text evidence="3">The sequence shown here is derived from an EMBL/GenBank/DDBJ whole genome shotgun (WGS) entry which is preliminary data.</text>
</comment>
<dbReference type="SUPFAM" id="SSF51395">
    <property type="entry name" value="FMN-linked oxidoreductases"/>
    <property type="match status" value="1"/>
</dbReference>
<gene>
    <name evidence="3" type="ORF">GCM10011489_22120</name>
</gene>
<dbReference type="RefSeq" id="WP_229742475.1">
    <property type="nucleotide sequence ID" value="NZ_BMGC01000014.1"/>
</dbReference>
<dbReference type="PANTHER" id="PTHR43656:SF2">
    <property type="entry name" value="BINDING OXIDOREDUCTASE, PUTATIVE (AFU_ORTHOLOGUE AFUA_2G08260)-RELATED"/>
    <property type="match status" value="1"/>
</dbReference>
<dbReference type="InterPro" id="IPR013785">
    <property type="entry name" value="Aldolase_TIM"/>
</dbReference>
<reference evidence="3" key="2">
    <citation type="submission" date="2020-09" db="EMBL/GenBank/DDBJ databases">
        <authorList>
            <person name="Sun Q."/>
            <person name="Zhou Y."/>
        </authorList>
    </citation>
    <scope>NUCLEOTIDE SEQUENCE</scope>
    <source>
        <strain evidence="3">CGMCC 1.12827</strain>
    </source>
</reference>
<sequence length="188" mass="19798">MKLNSTDFQRGGLSIEDSFDVASALGGAGIDLLEISGGNYAMPAMEGVAHPAGTTSGYFLDYAVELGRRVETPLMLTGGLRTRADMEGALARGIDMVGIARPMASVPDYPARILAGEPEPTLPRDPRRTGYRPIDGYLQLAAHNDQLHRMAHGLAPKNSAGLSTAVPAIARTGRAALRQARTTAAEVV</sequence>
<proteinExistence type="predicted"/>
<dbReference type="PANTHER" id="PTHR43656">
    <property type="entry name" value="BINDING OXIDOREDUCTASE, PUTATIVE (AFU_ORTHOLOGUE AFUA_2G08260)-RELATED"/>
    <property type="match status" value="1"/>
</dbReference>
<evidence type="ECO:0008006" key="5">
    <source>
        <dbReference type="Google" id="ProtNLM"/>
    </source>
</evidence>
<accession>A0A916T7N2</accession>